<proteinExistence type="predicted"/>
<reference evidence="1 2" key="1">
    <citation type="journal article" date="2015" name="Genome Announc.">
        <title>Expanding the biotechnology potential of lactobacilli through comparative genomics of 213 strains and associated genera.</title>
        <authorList>
            <person name="Sun Z."/>
            <person name="Harris H.M."/>
            <person name="McCann A."/>
            <person name="Guo C."/>
            <person name="Argimon S."/>
            <person name="Zhang W."/>
            <person name="Yang X."/>
            <person name="Jeffery I.B."/>
            <person name="Cooney J.C."/>
            <person name="Kagawa T.F."/>
            <person name="Liu W."/>
            <person name="Song Y."/>
            <person name="Salvetti E."/>
            <person name="Wrobel A."/>
            <person name="Rasinkangas P."/>
            <person name="Parkhill J."/>
            <person name="Rea M.C."/>
            <person name="O'Sullivan O."/>
            <person name="Ritari J."/>
            <person name="Douillard F.P."/>
            <person name="Paul Ross R."/>
            <person name="Yang R."/>
            <person name="Briner A.E."/>
            <person name="Felis G.E."/>
            <person name="de Vos W.M."/>
            <person name="Barrangou R."/>
            <person name="Klaenhammer T.R."/>
            <person name="Caufield P.W."/>
            <person name="Cui Y."/>
            <person name="Zhang H."/>
            <person name="O'Toole P.W."/>
        </authorList>
    </citation>
    <scope>NUCLEOTIDE SEQUENCE [LARGE SCALE GENOMIC DNA]</scope>
    <source>
        <strain evidence="1 2">DSM 19394</strain>
    </source>
</reference>
<accession>A0A0R1LLI4</accession>
<gene>
    <name evidence="1" type="ORF">FD25_GL001707</name>
</gene>
<dbReference type="PATRIC" id="fig|1423715.3.peg.1752"/>
<dbReference type="Proteomes" id="UP000051955">
    <property type="component" value="Unassembled WGS sequence"/>
</dbReference>
<organism evidence="1 2">
    <name type="scientific">Levilactobacillus acidifarinae DSM 19394 = JCM 15949</name>
    <dbReference type="NCBI Taxonomy" id="1423715"/>
    <lineage>
        <taxon>Bacteria</taxon>
        <taxon>Bacillati</taxon>
        <taxon>Bacillota</taxon>
        <taxon>Bacilli</taxon>
        <taxon>Lactobacillales</taxon>
        <taxon>Lactobacillaceae</taxon>
        <taxon>Levilactobacillus</taxon>
    </lineage>
</organism>
<evidence type="ECO:0000313" key="2">
    <source>
        <dbReference type="Proteomes" id="UP000051955"/>
    </source>
</evidence>
<name>A0A0R1LLI4_9LACO</name>
<dbReference type="OrthoDB" id="9890149at2"/>
<keyword evidence="2" id="KW-1185">Reference proteome</keyword>
<protein>
    <submittedName>
        <fullName evidence="1">Uncharacterized protein</fullName>
    </submittedName>
</protein>
<dbReference type="STRING" id="1423715.FD25_GL001707"/>
<dbReference type="EMBL" id="AZDV01000001">
    <property type="protein sequence ID" value="KRK96779.1"/>
    <property type="molecule type" value="Genomic_DNA"/>
</dbReference>
<evidence type="ECO:0000313" key="1">
    <source>
        <dbReference type="EMBL" id="KRK96779.1"/>
    </source>
</evidence>
<comment type="caution">
    <text evidence="1">The sequence shown here is derived from an EMBL/GenBank/DDBJ whole genome shotgun (WGS) entry which is preliminary data.</text>
</comment>
<dbReference type="RefSeq" id="WP_057800592.1">
    <property type="nucleotide sequence ID" value="NZ_AZDV01000001.1"/>
</dbReference>
<sequence length="113" mass="12245">MATASALKSASQIFASNAIHQEASFLNSTWAYADDASLVAPLAQLATEFPGTNVYTFAIRDFDRLTQAYLKQLYKETSAGAVGAAEFVATHTVMIVTGNRNGRNRPIINILFQ</sequence>
<dbReference type="AlphaFoldDB" id="A0A0R1LLI4"/>